<feature type="region of interest" description="Disordered" evidence="1">
    <location>
        <begin position="1"/>
        <end position="304"/>
    </location>
</feature>
<gene>
    <name evidence="2" type="ORF">UFOPK2754_02862</name>
</gene>
<dbReference type="EMBL" id="CAEZYR010000151">
    <property type="protein sequence ID" value="CAB4767027.1"/>
    <property type="molecule type" value="Genomic_DNA"/>
</dbReference>
<dbReference type="AlphaFoldDB" id="A0A6J6V906"/>
<reference evidence="2" key="1">
    <citation type="submission" date="2020-05" db="EMBL/GenBank/DDBJ databases">
        <authorList>
            <person name="Chiriac C."/>
            <person name="Salcher M."/>
            <person name="Ghai R."/>
            <person name="Kavagutti S V."/>
        </authorList>
    </citation>
    <scope>NUCLEOTIDE SEQUENCE</scope>
</reference>
<organism evidence="2">
    <name type="scientific">freshwater metagenome</name>
    <dbReference type="NCBI Taxonomy" id="449393"/>
    <lineage>
        <taxon>unclassified sequences</taxon>
        <taxon>metagenomes</taxon>
        <taxon>ecological metagenomes</taxon>
    </lineage>
</organism>
<proteinExistence type="predicted"/>
<sequence length="304" mass="33949">MCRRGARSTQHPRERGGGGEAPRPRRVPAAPHQSGVPRHRLPGHDPRERCGARPPARDRAFTGRSDGGRVRMGRAARRRGHAPSRGRRGPRRHQPRAVHLGHYRCTQRSDAAPPRSVWDHSRVGPKRRAGKGRPVLHHQPVLSHLGAQDRRARLPHRGRDHAPAGDVRSGGGDGARPGRADHGAARSTDHLPDAVGAPSAQRVRPRLAPIGGHRRGVDTAGARGTNGARARLRQRDHRVRHHRDDRCRDHVPAGRRDRADRRDVRSRGRRGRAAHHRRAWHRATDRNRRRNRGARVQPDGRLPG</sequence>
<feature type="compositionally biased region" description="Basic and acidic residues" evidence="1">
    <location>
        <begin position="42"/>
        <end position="69"/>
    </location>
</feature>
<evidence type="ECO:0000313" key="2">
    <source>
        <dbReference type="EMBL" id="CAB4767027.1"/>
    </source>
</evidence>
<feature type="compositionally biased region" description="Basic residues" evidence="1">
    <location>
        <begin position="71"/>
        <end position="102"/>
    </location>
</feature>
<feature type="compositionally biased region" description="Basic residues" evidence="1">
    <location>
        <begin position="123"/>
        <end position="136"/>
    </location>
</feature>
<evidence type="ECO:0000256" key="1">
    <source>
        <dbReference type="SAM" id="MobiDB-lite"/>
    </source>
</evidence>
<accession>A0A6J6V906</accession>
<protein>
    <submittedName>
        <fullName evidence="2">Unannotated protein</fullName>
    </submittedName>
</protein>
<name>A0A6J6V906_9ZZZZ</name>
<feature type="compositionally biased region" description="Basic residues" evidence="1">
    <location>
        <begin position="230"/>
        <end position="241"/>
    </location>
</feature>
<feature type="compositionally biased region" description="Basic and acidic residues" evidence="1">
    <location>
        <begin position="242"/>
        <end position="266"/>
    </location>
</feature>
<feature type="compositionally biased region" description="Basic residues" evidence="1">
    <location>
        <begin position="267"/>
        <end position="293"/>
    </location>
</feature>
<feature type="compositionally biased region" description="Low complexity" evidence="1">
    <location>
        <begin position="220"/>
        <end position="229"/>
    </location>
</feature>
<feature type="compositionally biased region" description="Basic and acidic residues" evidence="1">
    <location>
        <begin position="176"/>
        <end position="192"/>
    </location>
</feature>